<name>A0A2S6ISM4_9ACTN</name>
<dbReference type="SUPFAM" id="SSF51161">
    <property type="entry name" value="Trimeric LpxA-like enzymes"/>
    <property type="match status" value="1"/>
</dbReference>
<evidence type="ECO:0000313" key="4">
    <source>
        <dbReference type="EMBL" id="PPK97247.1"/>
    </source>
</evidence>
<comment type="similarity">
    <text evidence="1">Belongs to the transferase hexapeptide repeat family.</text>
</comment>
<comment type="caution">
    <text evidence="4">The sequence shown here is derived from an EMBL/GenBank/DDBJ whole genome shotgun (WGS) entry which is preliminary data.</text>
</comment>
<dbReference type="OrthoDB" id="2643438at2"/>
<dbReference type="InterPro" id="IPR011004">
    <property type="entry name" value="Trimer_LpxA-like_sf"/>
</dbReference>
<evidence type="ECO:0000256" key="3">
    <source>
        <dbReference type="ARBA" id="ARBA00023315"/>
    </source>
</evidence>
<keyword evidence="5" id="KW-1185">Reference proteome</keyword>
<dbReference type="PANTHER" id="PTHR42811">
    <property type="entry name" value="SERINE ACETYLTRANSFERASE"/>
    <property type="match status" value="1"/>
</dbReference>
<dbReference type="Pfam" id="PF00132">
    <property type="entry name" value="Hexapep"/>
    <property type="match status" value="1"/>
</dbReference>
<protein>
    <submittedName>
        <fullName evidence="4">Serine O-acetyltransferase</fullName>
    </submittedName>
</protein>
<keyword evidence="2 4" id="KW-0808">Transferase</keyword>
<dbReference type="InterPro" id="IPR045304">
    <property type="entry name" value="LbH_SAT"/>
</dbReference>
<evidence type="ECO:0000256" key="1">
    <source>
        <dbReference type="ARBA" id="ARBA00007274"/>
    </source>
</evidence>
<dbReference type="GO" id="GO:0016746">
    <property type="term" value="F:acyltransferase activity"/>
    <property type="evidence" value="ECO:0007669"/>
    <property type="project" value="UniProtKB-KW"/>
</dbReference>
<sequence length="197" mass="21146">MELSPAPSLRQLIREDFVTHNRRPLSPGFHALAVHRLGRAAAGDRSLRGRLRWNLFRVARVLVVNLYGIELPPDVQVGRRVHLPHAQGVVAVPGSVIGNDCMLRHNVTLGVAAGNGEGRPNIGDRVQFGPGAMVLGGVSVGDDALVGPGALVIEDVPAGFRALAPVAEVRPPKTQWGRRLTRVDLREARSQVRASEG</sequence>
<dbReference type="RefSeq" id="WP_104432089.1">
    <property type="nucleotide sequence ID" value="NZ_PTJD01000004.1"/>
</dbReference>
<dbReference type="EMBL" id="PTJD01000004">
    <property type="protein sequence ID" value="PPK97247.1"/>
    <property type="molecule type" value="Genomic_DNA"/>
</dbReference>
<gene>
    <name evidence="4" type="ORF">CLV92_10464</name>
</gene>
<organism evidence="4 5">
    <name type="scientific">Kineococcus xinjiangensis</name>
    <dbReference type="NCBI Taxonomy" id="512762"/>
    <lineage>
        <taxon>Bacteria</taxon>
        <taxon>Bacillati</taxon>
        <taxon>Actinomycetota</taxon>
        <taxon>Actinomycetes</taxon>
        <taxon>Kineosporiales</taxon>
        <taxon>Kineosporiaceae</taxon>
        <taxon>Kineococcus</taxon>
    </lineage>
</organism>
<proteinExistence type="inferred from homology"/>
<dbReference type="AlphaFoldDB" id="A0A2S6ISM4"/>
<reference evidence="4 5" key="1">
    <citation type="submission" date="2018-02" db="EMBL/GenBank/DDBJ databases">
        <title>Genomic Encyclopedia of Archaeal and Bacterial Type Strains, Phase II (KMG-II): from individual species to whole genera.</title>
        <authorList>
            <person name="Goeker M."/>
        </authorList>
    </citation>
    <scope>NUCLEOTIDE SEQUENCE [LARGE SCALE GENOMIC DNA]</scope>
    <source>
        <strain evidence="4 5">DSM 22857</strain>
    </source>
</reference>
<dbReference type="CDD" id="cd03354">
    <property type="entry name" value="LbH_SAT"/>
    <property type="match status" value="1"/>
</dbReference>
<evidence type="ECO:0000313" key="5">
    <source>
        <dbReference type="Proteomes" id="UP000239485"/>
    </source>
</evidence>
<keyword evidence="3" id="KW-0012">Acyltransferase</keyword>
<dbReference type="Gene3D" id="2.160.10.10">
    <property type="entry name" value="Hexapeptide repeat proteins"/>
    <property type="match status" value="1"/>
</dbReference>
<evidence type="ECO:0000256" key="2">
    <source>
        <dbReference type="ARBA" id="ARBA00022679"/>
    </source>
</evidence>
<dbReference type="InterPro" id="IPR001451">
    <property type="entry name" value="Hexapep"/>
</dbReference>
<accession>A0A2S6ISM4</accession>
<dbReference type="Proteomes" id="UP000239485">
    <property type="component" value="Unassembled WGS sequence"/>
</dbReference>